<keyword evidence="6" id="KW-1133">Transmembrane helix</keyword>
<dbReference type="InterPro" id="IPR011009">
    <property type="entry name" value="Kinase-like_dom_sf"/>
</dbReference>
<dbReference type="AlphaFoldDB" id="A0A5N6PMI3"/>
<evidence type="ECO:0000256" key="5">
    <source>
        <dbReference type="ARBA" id="ARBA00022840"/>
    </source>
</evidence>
<dbReference type="PROSITE" id="PS00108">
    <property type="entry name" value="PROTEIN_KINASE_ST"/>
    <property type="match status" value="1"/>
</dbReference>
<evidence type="ECO:0000256" key="7">
    <source>
        <dbReference type="ARBA" id="ARBA00023136"/>
    </source>
</evidence>
<dbReference type="Proteomes" id="UP000326396">
    <property type="component" value="Linkage Group LG11"/>
</dbReference>
<dbReference type="CDD" id="cd22160">
    <property type="entry name" value="F-box_AtFBL13-like"/>
    <property type="match status" value="1"/>
</dbReference>
<dbReference type="PROSITE" id="PS00107">
    <property type="entry name" value="PROTEIN_KINASE_ATP"/>
    <property type="match status" value="1"/>
</dbReference>
<dbReference type="SMART" id="SM00220">
    <property type="entry name" value="S_TKc"/>
    <property type="match status" value="1"/>
</dbReference>
<dbReference type="PANTHER" id="PTHR34223">
    <property type="entry name" value="OS11G0201299 PROTEIN"/>
    <property type="match status" value="1"/>
</dbReference>
<dbReference type="Pfam" id="PF00069">
    <property type="entry name" value="Pkinase"/>
    <property type="match status" value="1"/>
</dbReference>
<dbReference type="SUPFAM" id="SSF52047">
    <property type="entry name" value="RNI-like"/>
    <property type="match status" value="1"/>
</dbReference>
<dbReference type="GO" id="GO:0005524">
    <property type="term" value="F:ATP binding"/>
    <property type="evidence" value="ECO:0007669"/>
    <property type="project" value="UniProtKB-UniRule"/>
</dbReference>
<name>A0A5N6PMI3_9ASTR</name>
<dbReference type="InterPro" id="IPR000719">
    <property type="entry name" value="Prot_kinase_dom"/>
</dbReference>
<proteinExistence type="inferred from homology"/>
<evidence type="ECO:0000256" key="2">
    <source>
        <dbReference type="ARBA" id="ARBA00022692"/>
    </source>
</evidence>
<evidence type="ECO:0000256" key="6">
    <source>
        <dbReference type="ARBA" id="ARBA00022989"/>
    </source>
</evidence>
<dbReference type="SUPFAM" id="SSF56112">
    <property type="entry name" value="Protein kinase-like (PK-like)"/>
    <property type="match status" value="1"/>
</dbReference>
<evidence type="ECO:0000313" key="11">
    <source>
        <dbReference type="EMBL" id="KAD6795078.1"/>
    </source>
</evidence>
<evidence type="ECO:0000256" key="8">
    <source>
        <dbReference type="PROSITE-ProRule" id="PRU10141"/>
    </source>
</evidence>
<dbReference type="InterPro" id="IPR032675">
    <property type="entry name" value="LRR_dom_sf"/>
</dbReference>
<evidence type="ECO:0000256" key="9">
    <source>
        <dbReference type="RuleBase" id="RU000304"/>
    </source>
</evidence>
<dbReference type="Gene3D" id="3.80.10.10">
    <property type="entry name" value="Ribonuclease Inhibitor"/>
    <property type="match status" value="1"/>
</dbReference>
<keyword evidence="3 8" id="KW-0547">Nucleotide-binding</keyword>
<evidence type="ECO:0000256" key="4">
    <source>
        <dbReference type="ARBA" id="ARBA00022777"/>
    </source>
</evidence>
<evidence type="ECO:0000259" key="10">
    <source>
        <dbReference type="PROSITE" id="PS50011"/>
    </source>
</evidence>
<gene>
    <name evidence="11" type="ORF">E3N88_05974</name>
</gene>
<evidence type="ECO:0000256" key="1">
    <source>
        <dbReference type="ARBA" id="ARBA00022679"/>
    </source>
</evidence>
<dbReference type="InterPro" id="IPR053781">
    <property type="entry name" value="F-box_AtFBL13-like"/>
</dbReference>
<comment type="caution">
    <text evidence="11">The sequence shown here is derived from an EMBL/GenBank/DDBJ whole genome shotgun (WGS) entry which is preliminary data.</text>
</comment>
<dbReference type="PROSITE" id="PS50011">
    <property type="entry name" value="PROTEIN_KINASE_DOM"/>
    <property type="match status" value="1"/>
</dbReference>
<keyword evidence="2" id="KW-0812">Transmembrane</keyword>
<dbReference type="Pfam" id="PF00646">
    <property type="entry name" value="F-box"/>
    <property type="match status" value="1"/>
</dbReference>
<keyword evidence="9" id="KW-0723">Serine/threonine-protein kinase</keyword>
<feature type="domain" description="Protein kinase" evidence="10">
    <location>
        <begin position="244"/>
        <end position="469"/>
    </location>
</feature>
<dbReference type="Gene3D" id="3.30.200.20">
    <property type="entry name" value="Phosphorylase Kinase, domain 1"/>
    <property type="match status" value="1"/>
</dbReference>
<feature type="binding site" evidence="8">
    <location>
        <position position="376"/>
    </location>
    <ligand>
        <name>ATP</name>
        <dbReference type="ChEBI" id="CHEBI:30616"/>
    </ligand>
</feature>
<dbReference type="InterPro" id="IPR008271">
    <property type="entry name" value="Ser/Thr_kinase_AS"/>
</dbReference>
<keyword evidence="4" id="KW-0418">Kinase</keyword>
<accession>A0A5N6PMI3</accession>
<dbReference type="InterPro" id="IPR036047">
    <property type="entry name" value="F-box-like_dom_sf"/>
</dbReference>
<keyword evidence="12" id="KW-1185">Reference proteome</keyword>
<dbReference type="InterPro" id="IPR001810">
    <property type="entry name" value="F-box_dom"/>
</dbReference>
<protein>
    <recommendedName>
        <fullName evidence="10">Protein kinase domain-containing protein</fullName>
    </recommendedName>
</protein>
<reference evidence="11 12" key="1">
    <citation type="submission" date="2019-05" db="EMBL/GenBank/DDBJ databases">
        <title>Mikania micrantha, genome provides insights into the molecular mechanism of rapid growth.</title>
        <authorList>
            <person name="Liu B."/>
        </authorList>
    </citation>
    <scope>NUCLEOTIDE SEQUENCE [LARGE SCALE GENOMIC DNA]</scope>
    <source>
        <strain evidence="11">NLD-2019</strain>
        <tissue evidence="11">Leaf</tissue>
    </source>
</reference>
<dbReference type="Gene3D" id="1.10.510.10">
    <property type="entry name" value="Transferase(Phosphotransferase) domain 1"/>
    <property type="match status" value="1"/>
</dbReference>
<dbReference type="InterPro" id="IPR017441">
    <property type="entry name" value="Protein_kinase_ATP_BS"/>
</dbReference>
<dbReference type="EMBL" id="SZYD01000003">
    <property type="protein sequence ID" value="KAD6795078.1"/>
    <property type="molecule type" value="Genomic_DNA"/>
</dbReference>
<dbReference type="SUPFAM" id="SSF81383">
    <property type="entry name" value="F-box domain"/>
    <property type="match status" value="1"/>
</dbReference>
<evidence type="ECO:0000313" key="12">
    <source>
        <dbReference type="Proteomes" id="UP000326396"/>
    </source>
</evidence>
<keyword evidence="1" id="KW-0808">Transferase</keyword>
<comment type="similarity">
    <text evidence="9">Belongs to the protein kinase superfamily.</text>
</comment>
<evidence type="ECO:0000256" key="3">
    <source>
        <dbReference type="ARBA" id="ARBA00022741"/>
    </source>
</evidence>
<keyword evidence="5 8" id="KW-0067">ATP-binding</keyword>
<dbReference type="OrthoDB" id="612216at2759"/>
<dbReference type="GO" id="GO:0004674">
    <property type="term" value="F:protein serine/threonine kinase activity"/>
    <property type="evidence" value="ECO:0007669"/>
    <property type="project" value="UniProtKB-KW"/>
</dbReference>
<keyword evidence="7" id="KW-0472">Membrane</keyword>
<sequence length="469" mass="52915">MIEEDRLSVLQDDLILKILSFVGLKDAIGTSVLSPRWRYLWMSIPHLNFSSEDFSTMERLSDFVTNVLSRRNHQVQLSSFKLYISRLDGQDAALRIMNHAFSLNVQQLNITCLFKYYSGSLEHRPGIPISVYGPQALKHFTLSWVSYSDQLILTSTRVEFSCLATLDLQDITLYDGFLSMYPNLENLTLNRCKVAGSEVLSISHPQLSNLTLEKNGDWRQLTVNVHTPQLKNLTISRYIGGFKVSAQCSDGSTVIGLIQEFHNVPFLSLTADVIQLLNSSLQLISQQPCLLANLKSLKILPKVSCMGWHKRREVFMYPEIKSFLLNSSPKATLTKVMQEHCCDVDKYEILEKVGEGTFGAVYKALDKKTGALVALKETRLGKDGGIPPTAIYLKKFSDSRPFPPSQIQKFMYELCDGVAYCHSLVVLHRDLKPENLLVDKERDILKIADLGIARAFTTPEVLLNIFGLN</sequence>
<dbReference type="PANTHER" id="PTHR34223:SF101">
    <property type="entry name" value="F-BOX DOMAIN-CONTAINING PROTEIN"/>
    <property type="match status" value="1"/>
</dbReference>
<organism evidence="11 12">
    <name type="scientific">Mikania micrantha</name>
    <name type="common">bitter vine</name>
    <dbReference type="NCBI Taxonomy" id="192012"/>
    <lineage>
        <taxon>Eukaryota</taxon>
        <taxon>Viridiplantae</taxon>
        <taxon>Streptophyta</taxon>
        <taxon>Embryophyta</taxon>
        <taxon>Tracheophyta</taxon>
        <taxon>Spermatophyta</taxon>
        <taxon>Magnoliopsida</taxon>
        <taxon>eudicotyledons</taxon>
        <taxon>Gunneridae</taxon>
        <taxon>Pentapetalae</taxon>
        <taxon>asterids</taxon>
        <taxon>campanulids</taxon>
        <taxon>Asterales</taxon>
        <taxon>Asteraceae</taxon>
        <taxon>Asteroideae</taxon>
        <taxon>Heliantheae alliance</taxon>
        <taxon>Eupatorieae</taxon>
        <taxon>Mikania</taxon>
    </lineage>
</organism>
<dbReference type="InterPro" id="IPR053197">
    <property type="entry name" value="F-box_SCFL_complex_component"/>
</dbReference>